<protein>
    <submittedName>
        <fullName evidence="1">Uncharacterized protein</fullName>
    </submittedName>
</protein>
<dbReference type="Proteomes" id="UP001139308">
    <property type="component" value="Unassembled WGS sequence"/>
</dbReference>
<organism evidence="1 2">
    <name type="scientific">Paraburkholderia tagetis</name>
    <dbReference type="NCBI Taxonomy" id="2913261"/>
    <lineage>
        <taxon>Bacteria</taxon>
        <taxon>Pseudomonadati</taxon>
        <taxon>Pseudomonadota</taxon>
        <taxon>Betaproteobacteria</taxon>
        <taxon>Burkholderiales</taxon>
        <taxon>Burkholderiaceae</taxon>
        <taxon>Paraburkholderia</taxon>
    </lineage>
</organism>
<keyword evidence="2" id="KW-1185">Reference proteome</keyword>
<gene>
    <name evidence="1" type="ORF">L5014_37310</name>
</gene>
<dbReference type="AlphaFoldDB" id="A0A9X1UNX9"/>
<dbReference type="RefSeq" id="WP_238468880.1">
    <property type="nucleotide sequence ID" value="NZ_JAKLJA010000079.1"/>
</dbReference>
<evidence type="ECO:0000313" key="2">
    <source>
        <dbReference type="Proteomes" id="UP001139308"/>
    </source>
</evidence>
<comment type="caution">
    <text evidence="1">The sequence shown here is derived from an EMBL/GenBank/DDBJ whole genome shotgun (WGS) entry which is preliminary data.</text>
</comment>
<reference evidence="1" key="1">
    <citation type="submission" date="2022-01" db="EMBL/GenBank/DDBJ databases">
        <title>Genome sequence and assembly of Parabukholderia sp. RG36.</title>
        <authorList>
            <person name="Chhetri G."/>
        </authorList>
    </citation>
    <scope>NUCLEOTIDE SEQUENCE</scope>
    <source>
        <strain evidence="1">RG36</strain>
    </source>
</reference>
<accession>A0A9X1UNX9</accession>
<proteinExistence type="predicted"/>
<dbReference type="EMBL" id="JAKLJA010000079">
    <property type="protein sequence ID" value="MCG5078909.1"/>
    <property type="molecule type" value="Genomic_DNA"/>
</dbReference>
<sequence>MLIPTWAAITGGVAGAAGVVGVLSNFGKIVSFVGSAASWLRERLTDRDLAPGLPKQTIVAIQHPRFNALWWHLGQMGERPMLQVVGDFNVTNTWNQPVRLAGALLRYRRWGIFARIERGDTSVKAVGSQYSGDYPIPPNHMTWLRVSFHIVLKHHEPRKRFNVDLAIIDQFGNHHWIKGLIFRHTDAMFD</sequence>
<name>A0A9X1UNX9_9BURK</name>
<evidence type="ECO:0000313" key="1">
    <source>
        <dbReference type="EMBL" id="MCG5078909.1"/>
    </source>
</evidence>